<accession>A0A2U3BDB1</accession>
<dbReference type="EMBL" id="QFWT01000001">
    <property type="protein sequence ID" value="PWI34757.1"/>
    <property type="molecule type" value="Genomic_DNA"/>
</dbReference>
<gene>
    <name evidence="2" type="ORF">DI392_00285</name>
</gene>
<dbReference type="InterPro" id="IPR007791">
    <property type="entry name" value="DjlA_N"/>
</dbReference>
<keyword evidence="3" id="KW-1185">Reference proteome</keyword>
<dbReference type="SUPFAM" id="SSF158682">
    <property type="entry name" value="TerB-like"/>
    <property type="match status" value="1"/>
</dbReference>
<dbReference type="InterPro" id="IPR029024">
    <property type="entry name" value="TerB-like"/>
</dbReference>
<dbReference type="AlphaFoldDB" id="A0A2U3BDB1"/>
<name>A0A2U3BDB1_9VIBR</name>
<organism evidence="2 3">
    <name type="scientific">Vibrio albus</name>
    <dbReference type="NCBI Taxonomy" id="2200953"/>
    <lineage>
        <taxon>Bacteria</taxon>
        <taxon>Pseudomonadati</taxon>
        <taxon>Pseudomonadota</taxon>
        <taxon>Gammaproteobacteria</taxon>
        <taxon>Vibrionales</taxon>
        <taxon>Vibrionaceae</taxon>
        <taxon>Vibrio</taxon>
    </lineage>
</organism>
<sequence>MLNSFKAMFRQLLEGDDLAQNTHLSPDLAMAALLCEVSSADHAIEEQEKQAKLTLLQHLLSIEKQEASHLIALATEKVKESASLYDFTSTLRELERETRFELVKAMWSVAFADGHIDPLEDAVIRKVAELLYVDHSEFIRAKLQVTEARK</sequence>
<dbReference type="OrthoDB" id="5294347at2"/>
<dbReference type="CDD" id="cd07313">
    <property type="entry name" value="terB_like_2"/>
    <property type="match status" value="1"/>
</dbReference>
<reference evidence="2 3" key="1">
    <citation type="submission" date="2018-05" db="EMBL/GenBank/DDBJ databases">
        <title>Vibrio limimaris sp. nov., isolated from marine sediment.</title>
        <authorList>
            <person name="Li C.-M."/>
        </authorList>
    </citation>
    <scope>NUCLEOTIDE SEQUENCE [LARGE SCALE GENOMIC DNA]</scope>
    <source>
        <strain evidence="2 3">E4404</strain>
    </source>
</reference>
<dbReference type="Gene3D" id="1.10.3680.10">
    <property type="entry name" value="TerB-like"/>
    <property type="match status" value="1"/>
</dbReference>
<comment type="caution">
    <text evidence="2">The sequence shown here is derived from an EMBL/GenBank/DDBJ whole genome shotgun (WGS) entry which is preliminary data.</text>
</comment>
<protein>
    <recommendedName>
        <fullName evidence="1">Co-chaperone DjlA N-terminal domain-containing protein</fullName>
    </recommendedName>
</protein>
<evidence type="ECO:0000313" key="3">
    <source>
        <dbReference type="Proteomes" id="UP000245362"/>
    </source>
</evidence>
<proteinExistence type="predicted"/>
<feature type="domain" description="Co-chaperone DjlA N-terminal" evidence="1">
    <location>
        <begin position="28"/>
        <end position="142"/>
    </location>
</feature>
<dbReference type="RefSeq" id="WP_109317912.1">
    <property type="nucleotide sequence ID" value="NZ_QFWT01000001.1"/>
</dbReference>
<evidence type="ECO:0000313" key="2">
    <source>
        <dbReference type="EMBL" id="PWI34757.1"/>
    </source>
</evidence>
<dbReference type="Proteomes" id="UP000245362">
    <property type="component" value="Unassembled WGS sequence"/>
</dbReference>
<evidence type="ECO:0000259" key="1">
    <source>
        <dbReference type="Pfam" id="PF05099"/>
    </source>
</evidence>
<dbReference type="Pfam" id="PF05099">
    <property type="entry name" value="TerB"/>
    <property type="match status" value="1"/>
</dbReference>